<organism evidence="2 3">
    <name type="scientific">Sporomusa acidovorans (strain ATCC 49682 / DSM 3132 / Mol)</name>
    <dbReference type="NCBI Taxonomy" id="1123286"/>
    <lineage>
        <taxon>Bacteria</taxon>
        <taxon>Bacillati</taxon>
        <taxon>Bacillota</taxon>
        <taxon>Negativicutes</taxon>
        <taxon>Selenomonadales</taxon>
        <taxon>Sporomusaceae</taxon>
        <taxon>Sporomusa</taxon>
    </lineage>
</organism>
<name>A0ABZ3J5E0_SPOA4</name>
<accession>A0ABZ3J5E0</accession>
<gene>
    <name evidence="2" type="ORF">SPACI_036900</name>
</gene>
<dbReference type="RefSeq" id="WP_169717027.1">
    <property type="nucleotide sequence ID" value="NZ_CP155571.1"/>
</dbReference>
<keyword evidence="1" id="KW-1133">Transmembrane helix</keyword>
<keyword evidence="3" id="KW-1185">Reference proteome</keyword>
<feature type="transmembrane region" description="Helical" evidence="1">
    <location>
        <begin position="32"/>
        <end position="52"/>
    </location>
</feature>
<protein>
    <submittedName>
        <fullName evidence="2">Uncharacterized protein</fullName>
    </submittedName>
</protein>
<dbReference type="EMBL" id="CP155571">
    <property type="protein sequence ID" value="XFO73583.1"/>
    <property type="molecule type" value="Genomic_DNA"/>
</dbReference>
<proteinExistence type="predicted"/>
<reference evidence="2" key="1">
    <citation type="submission" date="2024-05" db="EMBL/GenBank/DDBJ databases">
        <title>Isolation and characterization of Sporomusa carbonis sp. nov., a carboxydotrophic hydrogenogen in the genus of Sporomusa isolated from a charcoal burning pile.</title>
        <authorList>
            <person name="Boeer T."/>
            <person name="Rosenbaum F."/>
            <person name="Eysell L."/>
            <person name="Mueller V."/>
            <person name="Daniel R."/>
            <person name="Poehlein A."/>
        </authorList>
    </citation>
    <scope>NUCLEOTIDE SEQUENCE [LARGE SCALE GENOMIC DNA]</scope>
    <source>
        <strain evidence="2">DSM 3132</strain>
    </source>
</reference>
<keyword evidence="1" id="KW-0472">Membrane</keyword>
<sequence length="54" mass="5917">MDYLLAVGTCLAAIHAYTYSRWLKSNNYRTGAVGVVVLALAGMALSLYKLFFAQ</sequence>
<evidence type="ECO:0000313" key="3">
    <source>
        <dbReference type="Proteomes" id="UP000216052"/>
    </source>
</evidence>
<evidence type="ECO:0000256" key="1">
    <source>
        <dbReference type="SAM" id="Phobius"/>
    </source>
</evidence>
<dbReference type="Proteomes" id="UP000216052">
    <property type="component" value="Chromosome"/>
</dbReference>
<keyword evidence="1" id="KW-0812">Transmembrane</keyword>
<evidence type="ECO:0000313" key="2">
    <source>
        <dbReference type="EMBL" id="XFO73583.1"/>
    </source>
</evidence>